<organism evidence="1 2">
    <name type="scientific">Desulfonema limicola</name>
    <dbReference type="NCBI Taxonomy" id="45656"/>
    <lineage>
        <taxon>Bacteria</taxon>
        <taxon>Pseudomonadati</taxon>
        <taxon>Thermodesulfobacteriota</taxon>
        <taxon>Desulfobacteria</taxon>
        <taxon>Desulfobacterales</taxon>
        <taxon>Desulfococcaceae</taxon>
        <taxon>Desulfonema</taxon>
    </lineage>
</organism>
<sequence length="138" mass="16188">MLITLSSLMDRISVFYSERRKDFRHPVICDALLNIWCPDFQDNLAVTVANLSTTGALIYADQVFVHRHHLISIDDTPQLCLKMKLSDEYFESPVEIKWYKWSVEKNCFEIGVSFILMLEKTRIAVTRFIAKLRHRASY</sequence>
<proteinExistence type="predicted"/>
<evidence type="ECO:0000313" key="1">
    <source>
        <dbReference type="EMBL" id="QTA79595.1"/>
    </source>
</evidence>
<protein>
    <submittedName>
        <fullName evidence="1">PilZ domain-containing protein</fullName>
    </submittedName>
</protein>
<dbReference type="Proteomes" id="UP000663720">
    <property type="component" value="Chromosome"/>
</dbReference>
<dbReference type="KEGG" id="dli:dnl_18700"/>
<keyword evidence="2" id="KW-1185">Reference proteome</keyword>
<name>A0A975B6E3_9BACT</name>
<accession>A0A975B6E3</accession>
<dbReference type="AlphaFoldDB" id="A0A975B6E3"/>
<reference evidence="1" key="1">
    <citation type="journal article" date="2021" name="Microb. Physiol.">
        <title>Proteogenomic Insights into the Physiology of Marine, Sulfate-Reducing, Filamentous Desulfonema limicola and Desulfonema magnum.</title>
        <authorList>
            <person name="Schnaars V."/>
            <person name="Wohlbrand L."/>
            <person name="Scheve S."/>
            <person name="Hinrichs C."/>
            <person name="Reinhardt R."/>
            <person name="Rabus R."/>
        </authorList>
    </citation>
    <scope>NUCLEOTIDE SEQUENCE</scope>
    <source>
        <strain evidence="1">5ac10</strain>
    </source>
</reference>
<dbReference type="Gene3D" id="2.40.10.220">
    <property type="entry name" value="predicted glycosyltransferase like domains"/>
    <property type="match status" value="1"/>
</dbReference>
<dbReference type="RefSeq" id="WP_207691332.1">
    <property type="nucleotide sequence ID" value="NZ_CP061799.1"/>
</dbReference>
<dbReference type="SUPFAM" id="SSF141371">
    <property type="entry name" value="PilZ domain-like"/>
    <property type="match status" value="1"/>
</dbReference>
<dbReference type="EMBL" id="CP061799">
    <property type="protein sequence ID" value="QTA79595.1"/>
    <property type="molecule type" value="Genomic_DNA"/>
</dbReference>
<gene>
    <name evidence="1" type="ORF">dnl_18700</name>
</gene>
<evidence type="ECO:0000313" key="2">
    <source>
        <dbReference type="Proteomes" id="UP000663720"/>
    </source>
</evidence>